<evidence type="ECO:0000256" key="1">
    <source>
        <dbReference type="ARBA" id="ARBA00004651"/>
    </source>
</evidence>
<evidence type="ECO:0000259" key="7">
    <source>
        <dbReference type="PROSITE" id="PS50850"/>
    </source>
</evidence>
<name>A0ABP6RV64_9PSEU</name>
<feature type="transmembrane region" description="Helical" evidence="6">
    <location>
        <begin position="148"/>
        <end position="170"/>
    </location>
</feature>
<feature type="transmembrane region" description="Helical" evidence="6">
    <location>
        <begin position="368"/>
        <end position="386"/>
    </location>
</feature>
<dbReference type="InterPro" id="IPR020846">
    <property type="entry name" value="MFS_dom"/>
</dbReference>
<feature type="transmembrane region" description="Helical" evidence="6">
    <location>
        <begin position="235"/>
        <end position="261"/>
    </location>
</feature>
<comment type="caution">
    <text evidence="8">The sequence shown here is derived from an EMBL/GenBank/DDBJ whole genome shotgun (WGS) entry which is preliminary data.</text>
</comment>
<feature type="transmembrane region" description="Helical" evidence="6">
    <location>
        <begin position="392"/>
        <end position="412"/>
    </location>
</feature>
<sequence>MDSTGAELDPDAAEPTRRQWKWAVLASMASYIDAGSIVAAAAGLPLWEAFLGLDSTTVGLLTAFSSNAISAAVGALIGGRLGDRFGRKRIYAWDLLVFAFGVLWIVCAVNLPMLFLGYVLVGLAVGADLPTSLALVAEFAPGRSRGRLIGLTQVAWCLGPLITLLLAFALAPLGVLGVRIVFAHLAVVALITWYLRRGMVESARWTRARRAARDSGNPLAAGRLRDLVTGRNLRALLFTGGLYALWNTVAGTNGAFLPYLLVHAGGVDRATSVAIQAFNSLVTLLAVVLVFMPLADGARRRPLFAIGAVLQIAAFGCFAFLPIGVGVAVANVALFGVGAVLAGESFYKLWSQEMFPTMLRATAQGVTFAFARIVLGVWSFVVPAMIESDFGVPGMAVIMMVLLVLFGVIGMVGMPDSAGRSLDSLEQVPPDSGTAGRVDRDPGFGGAE</sequence>
<gene>
    <name evidence="8" type="primary">iolF</name>
    <name evidence="8" type="ORF">GCM10020366_41160</name>
</gene>
<keyword evidence="9" id="KW-1185">Reference proteome</keyword>
<evidence type="ECO:0000256" key="2">
    <source>
        <dbReference type="ARBA" id="ARBA00022692"/>
    </source>
</evidence>
<organism evidence="8 9">
    <name type="scientific">Saccharopolyspora gregorii</name>
    <dbReference type="NCBI Taxonomy" id="33914"/>
    <lineage>
        <taxon>Bacteria</taxon>
        <taxon>Bacillati</taxon>
        <taxon>Actinomycetota</taxon>
        <taxon>Actinomycetes</taxon>
        <taxon>Pseudonocardiales</taxon>
        <taxon>Pseudonocardiaceae</taxon>
        <taxon>Saccharopolyspora</taxon>
    </lineage>
</organism>
<evidence type="ECO:0000256" key="3">
    <source>
        <dbReference type="ARBA" id="ARBA00022989"/>
    </source>
</evidence>
<dbReference type="Proteomes" id="UP001500483">
    <property type="component" value="Unassembled WGS sequence"/>
</dbReference>
<feature type="transmembrane region" description="Helical" evidence="6">
    <location>
        <begin position="303"/>
        <end position="321"/>
    </location>
</feature>
<dbReference type="InterPro" id="IPR005828">
    <property type="entry name" value="MFS_sugar_transport-like"/>
</dbReference>
<protein>
    <submittedName>
        <fullName evidence="8">Myo-inositol transporter IolF</fullName>
    </submittedName>
</protein>
<dbReference type="InterPro" id="IPR005829">
    <property type="entry name" value="Sugar_transporter_CS"/>
</dbReference>
<dbReference type="PROSITE" id="PS00217">
    <property type="entry name" value="SUGAR_TRANSPORT_2"/>
    <property type="match status" value="1"/>
</dbReference>
<dbReference type="Gene3D" id="1.20.1250.20">
    <property type="entry name" value="MFS general substrate transporter like domains"/>
    <property type="match status" value="2"/>
</dbReference>
<keyword evidence="2 6" id="KW-0812">Transmembrane</keyword>
<feature type="region of interest" description="Disordered" evidence="5">
    <location>
        <begin position="422"/>
        <end position="448"/>
    </location>
</feature>
<dbReference type="Pfam" id="PF00083">
    <property type="entry name" value="Sugar_tr"/>
    <property type="match status" value="1"/>
</dbReference>
<feature type="transmembrane region" description="Helical" evidence="6">
    <location>
        <begin position="58"/>
        <end position="78"/>
    </location>
</feature>
<comment type="subcellular location">
    <subcellularLocation>
        <location evidence="1">Cell membrane</location>
        <topology evidence="1">Multi-pass membrane protein</topology>
    </subcellularLocation>
</comment>
<feature type="transmembrane region" description="Helical" evidence="6">
    <location>
        <begin position="90"/>
        <end position="111"/>
    </location>
</feature>
<dbReference type="PROSITE" id="PS50850">
    <property type="entry name" value="MFS"/>
    <property type="match status" value="1"/>
</dbReference>
<dbReference type="InterPro" id="IPR036259">
    <property type="entry name" value="MFS_trans_sf"/>
</dbReference>
<evidence type="ECO:0000313" key="8">
    <source>
        <dbReference type="EMBL" id="GAA3360581.1"/>
    </source>
</evidence>
<evidence type="ECO:0000313" key="9">
    <source>
        <dbReference type="Proteomes" id="UP001500483"/>
    </source>
</evidence>
<feature type="transmembrane region" description="Helical" evidence="6">
    <location>
        <begin position="22"/>
        <end position="46"/>
    </location>
</feature>
<feature type="transmembrane region" description="Helical" evidence="6">
    <location>
        <begin position="176"/>
        <end position="195"/>
    </location>
</feature>
<feature type="transmembrane region" description="Helical" evidence="6">
    <location>
        <begin position="273"/>
        <end position="291"/>
    </location>
</feature>
<keyword evidence="3 6" id="KW-1133">Transmembrane helix</keyword>
<dbReference type="EMBL" id="BAAAYK010000038">
    <property type="protein sequence ID" value="GAA3360581.1"/>
    <property type="molecule type" value="Genomic_DNA"/>
</dbReference>
<reference evidence="9" key="1">
    <citation type="journal article" date="2019" name="Int. J. Syst. Evol. Microbiol.">
        <title>The Global Catalogue of Microorganisms (GCM) 10K type strain sequencing project: providing services to taxonomists for standard genome sequencing and annotation.</title>
        <authorList>
            <consortium name="The Broad Institute Genomics Platform"/>
            <consortium name="The Broad Institute Genome Sequencing Center for Infectious Disease"/>
            <person name="Wu L."/>
            <person name="Ma J."/>
        </authorList>
    </citation>
    <scope>NUCLEOTIDE SEQUENCE [LARGE SCALE GENOMIC DNA]</scope>
    <source>
        <strain evidence="9">JCM 9687</strain>
    </source>
</reference>
<evidence type="ECO:0000256" key="6">
    <source>
        <dbReference type="SAM" id="Phobius"/>
    </source>
</evidence>
<dbReference type="CDD" id="cd17316">
    <property type="entry name" value="MFS_SV2_like"/>
    <property type="match status" value="1"/>
</dbReference>
<dbReference type="PANTHER" id="PTHR23508:SF10">
    <property type="entry name" value="CARBOXYLIC ACID TRANSPORTER PROTEIN HOMOLOG"/>
    <property type="match status" value="1"/>
</dbReference>
<proteinExistence type="predicted"/>
<dbReference type="RefSeq" id="WP_344928786.1">
    <property type="nucleotide sequence ID" value="NZ_BAAAYK010000038.1"/>
</dbReference>
<feature type="domain" description="Major facilitator superfamily (MFS) profile" evidence="7">
    <location>
        <begin position="19"/>
        <end position="418"/>
    </location>
</feature>
<evidence type="ECO:0000256" key="4">
    <source>
        <dbReference type="ARBA" id="ARBA00023136"/>
    </source>
</evidence>
<accession>A0ABP6RV64</accession>
<keyword evidence="4 6" id="KW-0472">Membrane</keyword>
<feature type="transmembrane region" description="Helical" evidence="6">
    <location>
        <begin position="327"/>
        <end position="347"/>
    </location>
</feature>
<evidence type="ECO:0000256" key="5">
    <source>
        <dbReference type="SAM" id="MobiDB-lite"/>
    </source>
</evidence>
<feature type="transmembrane region" description="Helical" evidence="6">
    <location>
        <begin position="117"/>
        <end position="136"/>
    </location>
</feature>
<dbReference type="PANTHER" id="PTHR23508">
    <property type="entry name" value="CARBOXYLIC ACID TRANSPORTER PROTEIN HOMOLOG"/>
    <property type="match status" value="1"/>
</dbReference>
<dbReference type="SUPFAM" id="SSF103473">
    <property type="entry name" value="MFS general substrate transporter"/>
    <property type="match status" value="1"/>
</dbReference>